<dbReference type="GO" id="GO:0005886">
    <property type="term" value="C:plasma membrane"/>
    <property type="evidence" value="ECO:0007669"/>
    <property type="project" value="TreeGrafter"/>
</dbReference>
<evidence type="ECO:0000256" key="4">
    <source>
        <dbReference type="ARBA" id="ARBA00022692"/>
    </source>
</evidence>
<keyword evidence="3 10" id="KW-0813">Transport</keyword>
<dbReference type="GO" id="GO:0015179">
    <property type="term" value="F:L-amino acid transmembrane transporter activity"/>
    <property type="evidence" value="ECO:0007669"/>
    <property type="project" value="TreeGrafter"/>
</dbReference>
<dbReference type="PROSITE" id="PS00610">
    <property type="entry name" value="NA_NEUROTRAN_SYMP_1"/>
    <property type="match status" value="1"/>
</dbReference>
<protein>
    <recommendedName>
        <fullName evidence="10">Transporter</fullName>
    </recommendedName>
</protein>
<dbReference type="Proteomes" id="UP000887563">
    <property type="component" value="Unplaced"/>
</dbReference>
<dbReference type="GO" id="GO:0005283">
    <property type="term" value="F:amino acid:sodium symporter activity"/>
    <property type="evidence" value="ECO:0007669"/>
    <property type="project" value="TreeGrafter"/>
</dbReference>
<keyword evidence="4 10" id="KW-0812">Transmembrane</keyword>
<keyword evidence="9" id="KW-0479">Metal-binding</keyword>
<evidence type="ECO:0000256" key="10">
    <source>
        <dbReference type="RuleBase" id="RU003732"/>
    </source>
</evidence>
<keyword evidence="8" id="KW-0325">Glycoprotein</keyword>
<dbReference type="PANTHER" id="PTHR11616">
    <property type="entry name" value="SODIUM/CHLORIDE DEPENDENT TRANSPORTER"/>
    <property type="match status" value="1"/>
</dbReference>
<dbReference type="WBParaSite" id="Minc3s03008g32411">
    <property type="protein sequence ID" value="Minc3s03008g32411"/>
    <property type="gene ID" value="Minc3s03008g32411"/>
</dbReference>
<evidence type="ECO:0000256" key="5">
    <source>
        <dbReference type="ARBA" id="ARBA00022847"/>
    </source>
</evidence>
<dbReference type="GO" id="GO:0089718">
    <property type="term" value="P:amino acid import across plasma membrane"/>
    <property type="evidence" value="ECO:0007669"/>
    <property type="project" value="TreeGrafter"/>
</dbReference>
<dbReference type="PRINTS" id="PR00176">
    <property type="entry name" value="NANEUSMPORT"/>
</dbReference>
<reference evidence="14" key="1">
    <citation type="submission" date="2022-11" db="UniProtKB">
        <authorList>
            <consortium name="WormBaseParasite"/>
        </authorList>
    </citation>
    <scope>IDENTIFICATION</scope>
</reference>
<dbReference type="AlphaFoldDB" id="A0A914MX59"/>
<evidence type="ECO:0000256" key="7">
    <source>
        <dbReference type="ARBA" id="ARBA00023136"/>
    </source>
</evidence>
<dbReference type="InterPro" id="IPR037272">
    <property type="entry name" value="SNS_sf"/>
</dbReference>
<sequence>MMLYIFRKHTNGRRRNNSSSPSPDINNADEDDEDAEEEEDEIGDLRVGKLRTNGNRLMFNNNNSNSLRPNLLEEGENGLTNGCSSDMMDISDDGGREGWDNKMQFFMGVISYAVGFGNVWRFPFLLQKNGGGAFLIPYLIMMVIEGVPLFLIELGIGQKLRTGPVGVWNAIHPYFGGCVKIYTENPEICAYICNEKGLNMH</sequence>
<organism evidence="13 14">
    <name type="scientific">Meloidogyne incognita</name>
    <name type="common">Southern root-knot nematode worm</name>
    <name type="synonym">Oxyuris incognita</name>
    <dbReference type="NCBI Taxonomy" id="6306"/>
    <lineage>
        <taxon>Eukaryota</taxon>
        <taxon>Metazoa</taxon>
        <taxon>Ecdysozoa</taxon>
        <taxon>Nematoda</taxon>
        <taxon>Chromadorea</taxon>
        <taxon>Rhabditida</taxon>
        <taxon>Tylenchina</taxon>
        <taxon>Tylenchomorpha</taxon>
        <taxon>Tylenchoidea</taxon>
        <taxon>Meloidogynidae</taxon>
        <taxon>Meloidogyninae</taxon>
        <taxon>Meloidogyne</taxon>
        <taxon>Meloidogyne incognita group</taxon>
    </lineage>
</organism>
<evidence type="ECO:0000256" key="12">
    <source>
        <dbReference type="SAM" id="Phobius"/>
    </source>
</evidence>
<evidence type="ECO:0000313" key="13">
    <source>
        <dbReference type="Proteomes" id="UP000887563"/>
    </source>
</evidence>
<feature type="transmembrane region" description="Helical" evidence="12">
    <location>
        <begin position="132"/>
        <end position="152"/>
    </location>
</feature>
<dbReference type="PANTHER" id="PTHR11616:SF321">
    <property type="entry name" value="SODIUM-DEPENDENT NUTRIENT AMINO ACID TRANSPORTER 1-RELATED"/>
    <property type="match status" value="1"/>
</dbReference>
<feature type="binding site" evidence="9">
    <location>
        <position position="114"/>
    </location>
    <ligand>
        <name>Na(+)</name>
        <dbReference type="ChEBI" id="CHEBI:29101"/>
        <label>1</label>
    </ligand>
</feature>
<dbReference type="Pfam" id="PF00209">
    <property type="entry name" value="SNF"/>
    <property type="match status" value="1"/>
</dbReference>
<evidence type="ECO:0000256" key="2">
    <source>
        <dbReference type="ARBA" id="ARBA00006459"/>
    </source>
</evidence>
<keyword evidence="7 12" id="KW-0472">Membrane</keyword>
<keyword evidence="6 12" id="KW-1133">Transmembrane helix</keyword>
<dbReference type="InterPro" id="IPR000175">
    <property type="entry name" value="Na/ntran_symport"/>
</dbReference>
<evidence type="ECO:0000256" key="6">
    <source>
        <dbReference type="ARBA" id="ARBA00022989"/>
    </source>
</evidence>
<comment type="similarity">
    <text evidence="2 10">Belongs to the sodium:neurotransmitter symporter (SNF) (TC 2.A.22) family.</text>
</comment>
<feature type="compositionally biased region" description="Basic residues" evidence="11">
    <location>
        <begin position="7"/>
        <end position="16"/>
    </location>
</feature>
<evidence type="ECO:0000256" key="1">
    <source>
        <dbReference type="ARBA" id="ARBA00004141"/>
    </source>
</evidence>
<evidence type="ECO:0000256" key="11">
    <source>
        <dbReference type="SAM" id="MobiDB-lite"/>
    </source>
</evidence>
<name>A0A914MX59_MELIC</name>
<dbReference type="GO" id="GO:0046872">
    <property type="term" value="F:metal ion binding"/>
    <property type="evidence" value="ECO:0007669"/>
    <property type="project" value="UniProtKB-KW"/>
</dbReference>
<evidence type="ECO:0000256" key="8">
    <source>
        <dbReference type="ARBA" id="ARBA00023180"/>
    </source>
</evidence>
<evidence type="ECO:0000256" key="3">
    <source>
        <dbReference type="ARBA" id="ARBA00022448"/>
    </source>
</evidence>
<keyword evidence="5 10" id="KW-0769">Symport</keyword>
<keyword evidence="13" id="KW-1185">Reference proteome</keyword>
<feature type="compositionally biased region" description="Acidic residues" evidence="11">
    <location>
        <begin position="27"/>
        <end position="42"/>
    </location>
</feature>
<dbReference type="PROSITE" id="PS50267">
    <property type="entry name" value="NA_NEUROTRAN_SYMP_3"/>
    <property type="match status" value="1"/>
</dbReference>
<feature type="binding site" evidence="9">
    <location>
        <position position="113"/>
    </location>
    <ligand>
        <name>Na(+)</name>
        <dbReference type="ChEBI" id="CHEBI:29101"/>
        <label>1</label>
    </ligand>
</feature>
<dbReference type="SUPFAM" id="SSF161070">
    <property type="entry name" value="SNF-like"/>
    <property type="match status" value="1"/>
</dbReference>
<feature type="compositionally biased region" description="Low complexity" evidence="11">
    <location>
        <begin position="17"/>
        <end position="26"/>
    </location>
</feature>
<feature type="transmembrane region" description="Helical" evidence="12">
    <location>
        <begin position="105"/>
        <end position="126"/>
    </location>
</feature>
<accession>A0A914MX59</accession>
<feature type="region of interest" description="Disordered" evidence="11">
    <location>
        <begin position="7"/>
        <end position="43"/>
    </location>
</feature>
<evidence type="ECO:0000313" key="14">
    <source>
        <dbReference type="WBParaSite" id="Minc3s03008g32411"/>
    </source>
</evidence>
<proteinExistence type="inferred from homology"/>
<keyword evidence="9" id="KW-0915">Sodium</keyword>
<comment type="subcellular location">
    <subcellularLocation>
        <location evidence="1">Membrane</location>
        <topology evidence="1">Multi-pass membrane protein</topology>
    </subcellularLocation>
</comment>
<evidence type="ECO:0000256" key="9">
    <source>
        <dbReference type="PIRSR" id="PIRSR600175-1"/>
    </source>
</evidence>
<feature type="binding site" evidence="9">
    <location>
        <position position="118"/>
    </location>
    <ligand>
        <name>Na(+)</name>
        <dbReference type="ChEBI" id="CHEBI:29101"/>
        <label>1</label>
    </ligand>
</feature>